<proteinExistence type="predicted"/>
<accession>A0ABR2T6H3</accession>
<comment type="caution">
    <text evidence="1">The sequence shown here is derived from an EMBL/GenBank/DDBJ whole genome shotgun (WGS) entry which is preliminary data.</text>
</comment>
<evidence type="ECO:0000313" key="2">
    <source>
        <dbReference type="Proteomes" id="UP001396334"/>
    </source>
</evidence>
<reference evidence="1 2" key="1">
    <citation type="journal article" date="2024" name="G3 (Bethesda)">
        <title>Genome assembly of Hibiscus sabdariffa L. provides insights into metabolisms of medicinal natural products.</title>
        <authorList>
            <person name="Kim T."/>
        </authorList>
    </citation>
    <scope>NUCLEOTIDE SEQUENCE [LARGE SCALE GENOMIC DNA]</scope>
    <source>
        <strain evidence="1">TK-2024</strain>
        <tissue evidence="1">Old leaves</tissue>
    </source>
</reference>
<protein>
    <submittedName>
        <fullName evidence="1">Uncharacterized protein</fullName>
    </submittedName>
</protein>
<dbReference type="EMBL" id="JBBPBN010000008">
    <property type="protein sequence ID" value="KAK9033093.1"/>
    <property type="molecule type" value="Genomic_DNA"/>
</dbReference>
<organism evidence="1 2">
    <name type="scientific">Hibiscus sabdariffa</name>
    <name type="common">roselle</name>
    <dbReference type="NCBI Taxonomy" id="183260"/>
    <lineage>
        <taxon>Eukaryota</taxon>
        <taxon>Viridiplantae</taxon>
        <taxon>Streptophyta</taxon>
        <taxon>Embryophyta</taxon>
        <taxon>Tracheophyta</taxon>
        <taxon>Spermatophyta</taxon>
        <taxon>Magnoliopsida</taxon>
        <taxon>eudicotyledons</taxon>
        <taxon>Gunneridae</taxon>
        <taxon>Pentapetalae</taxon>
        <taxon>rosids</taxon>
        <taxon>malvids</taxon>
        <taxon>Malvales</taxon>
        <taxon>Malvaceae</taxon>
        <taxon>Malvoideae</taxon>
        <taxon>Hibiscus</taxon>
    </lineage>
</organism>
<evidence type="ECO:0000313" key="1">
    <source>
        <dbReference type="EMBL" id="KAK9033093.1"/>
    </source>
</evidence>
<name>A0ABR2T6H3_9ROSI</name>
<gene>
    <name evidence="1" type="ORF">V6N11_018131</name>
</gene>
<keyword evidence="2" id="KW-1185">Reference proteome</keyword>
<sequence>MLWNGLQQLRCRIGGCGFQHVEYLSMLDWFYRIEEIVDLQVEVNLFRVRVMEVDGLLGLAGEEESGKDRQQDIRDAISPALCLLDLGLRQSVHALDVSESVVPETLMNTGSPIWHMSRLWEDNMMEDWRVLELPNAESGEAPGSDQVAEVGNAMIMTEVGEPGLEIPIEVLGPSERSMELIDVGPRSEYLAAYREV</sequence>
<dbReference type="Proteomes" id="UP001396334">
    <property type="component" value="Unassembled WGS sequence"/>
</dbReference>